<protein>
    <submittedName>
        <fullName evidence="1">Transposon Ty3-I Gag-Pol polyprotein</fullName>
    </submittedName>
</protein>
<comment type="caution">
    <text evidence="1">The sequence shown here is derived from an EMBL/GenBank/DDBJ whole genome shotgun (WGS) entry which is preliminary data.</text>
</comment>
<dbReference type="SUPFAM" id="SSF56672">
    <property type="entry name" value="DNA/RNA polymerases"/>
    <property type="match status" value="1"/>
</dbReference>
<evidence type="ECO:0000313" key="1">
    <source>
        <dbReference type="EMBL" id="KAA3481024.1"/>
    </source>
</evidence>
<dbReference type="OrthoDB" id="1701144at2759"/>
<dbReference type="Proteomes" id="UP000325315">
    <property type="component" value="Unassembled WGS sequence"/>
</dbReference>
<dbReference type="Gene3D" id="3.10.10.10">
    <property type="entry name" value="HIV Type 1 Reverse Transcriptase, subunit A, domain 1"/>
    <property type="match status" value="1"/>
</dbReference>
<dbReference type="InterPro" id="IPR043502">
    <property type="entry name" value="DNA/RNA_pol_sf"/>
</dbReference>
<accession>A0A5B6WI76</accession>
<dbReference type="PANTHER" id="PTHR34072">
    <property type="entry name" value="ENZYMATIC POLYPROTEIN-RELATED"/>
    <property type="match status" value="1"/>
</dbReference>
<proteinExistence type="predicted"/>
<dbReference type="AlphaFoldDB" id="A0A5B6WI76"/>
<dbReference type="EMBL" id="SMMG02000003">
    <property type="protein sequence ID" value="KAA3481024.1"/>
    <property type="molecule type" value="Genomic_DNA"/>
</dbReference>
<reference evidence="2" key="1">
    <citation type="journal article" date="2019" name="Plant Biotechnol. J.">
        <title>Genome sequencing of the Australian wild diploid species Gossypium australe highlights disease resistance and delayed gland morphogenesis.</title>
        <authorList>
            <person name="Cai Y."/>
            <person name="Cai X."/>
            <person name="Wang Q."/>
            <person name="Wang P."/>
            <person name="Zhang Y."/>
            <person name="Cai C."/>
            <person name="Xu Y."/>
            <person name="Wang K."/>
            <person name="Zhou Z."/>
            <person name="Wang C."/>
            <person name="Geng S."/>
            <person name="Li B."/>
            <person name="Dong Q."/>
            <person name="Hou Y."/>
            <person name="Wang H."/>
            <person name="Ai P."/>
            <person name="Liu Z."/>
            <person name="Yi F."/>
            <person name="Sun M."/>
            <person name="An G."/>
            <person name="Cheng J."/>
            <person name="Zhang Y."/>
            <person name="Shi Q."/>
            <person name="Xie Y."/>
            <person name="Shi X."/>
            <person name="Chang Y."/>
            <person name="Huang F."/>
            <person name="Chen Y."/>
            <person name="Hong S."/>
            <person name="Mi L."/>
            <person name="Sun Q."/>
            <person name="Zhang L."/>
            <person name="Zhou B."/>
            <person name="Peng R."/>
            <person name="Zhang X."/>
            <person name="Liu F."/>
        </authorList>
    </citation>
    <scope>NUCLEOTIDE SEQUENCE [LARGE SCALE GENOMIC DNA]</scope>
    <source>
        <strain evidence="2">cv. PA1801</strain>
    </source>
</reference>
<gene>
    <name evidence="1" type="ORF">EPI10_021423</name>
</gene>
<evidence type="ECO:0000313" key="2">
    <source>
        <dbReference type="Proteomes" id="UP000325315"/>
    </source>
</evidence>
<keyword evidence="2" id="KW-1185">Reference proteome</keyword>
<organism evidence="1 2">
    <name type="scientific">Gossypium australe</name>
    <dbReference type="NCBI Taxonomy" id="47621"/>
    <lineage>
        <taxon>Eukaryota</taxon>
        <taxon>Viridiplantae</taxon>
        <taxon>Streptophyta</taxon>
        <taxon>Embryophyta</taxon>
        <taxon>Tracheophyta</taxon>
        <taxon>Spermatophyta</taxon>
        <taxon>Magnoliopsida</taxon>
        <taxon>eudicotyledons</taxon>
        <taxon>Gunneridae</taxon>
        <taxon>Pentapetalae</taxon>
        <taxon>rosids</taxon>
        <taxon>malvids</taxon>
        <taxon>Malvales</taxon>
        <taxon>Malvaceae</taxon>
        <taxon>Malvoideae</taxon>
        <taxon>Gossypium</taxon>
    </lineage>
</organism>
<sequence>MSLWGAPILFVKKKDGPMRLFIDYRQLNKIQVKELDVSKTTFRTRYGHYEFLVMPFGLTNVSTGFIDLMNRPEFGKEFIVYSDALLNGLGFVLIQDNKLKPHEKNYLTYDLELATIYHIFTDQKIPKYLMNQKELNLRQCRCLELLKDYDMVIYYYQGKANVVVDALKRKSLFALRASNPS</sequence>
<name>A0A5B6WI76_9ROSI</name>
<dbReference type="PANTHER" id="PTHR34072:SF59">
    <property type="entry name" value="CCHC-TYPE INTEGRASE"/>
    <property type="match status" value="1"/>
</dbReference>